<feature type="transmembrane region" description="Helical" evidence="1">
    <location>
        <begin position="7"/>
        <end position="28"/>
    </location>
</feature>
<feature type="transmembrane region" description="Helical" evidence="1">
    <location>
        <begin position="115"/>
        <end position="141"/>
    </location>
</feature>
<proteinExistence type="predicted"/>
<dbReference type="Proteomes" id="UP000217465">
    <property type="component" value="Unassembled WGS sequence"/>
</dbReference>
<evidence type="ECO:0000256" key="1">
    <source>
        <dbReference type="SAM" id="Phobius"/>
    </source>
</evidence>
<dbReference type="GO" id="GO:0042802">
    <property type="term" value="F:identical protein binding"/>
    <property type="evidence" value="ECO:0007669"/>
    <property type="project" value="TreeGrafter"/>
</dbReference>
<dbReference type="AlphaFoldDB" id="A0A854WAG8"/>
<name>A0A854WAG8_9STRE</name>
<keyword evidence="1" id="KW-1133">Transmembrane helix</keyword>
<sequence length="436" mass="51193">MQQLLPTLVLYSLIFFDVWFFFSIVSGISKSWWELALTYIMFLVLNVTFNNSILFNQLFFIALSYFCGKDKKWSHHIFYGLFSIILCEIIFRLMALLVMPILFSITLSEINAQLWIKVVVYLAILPVFSLVSYLFNVDITLIKHINNERFSKFVVGMNLIMFSYLIIVNFIPKELGILPEVFQTYRTHITLVYMIVLIWFIMQLDRFAKQQLHQRLKLAQQERINNLENYNNYIEGLYQEIRTIKHDSENILISLKDSIDKGSKEEIERVYHTVVQQSARQFLDLSSGYQDLENIEEGVVRSLLNAKIYEAYHLGMEVYLEIPDKINSYHIKLLDLVVLISILLDNAIETAKGSLRPFISIAMFEEGDQQFLIIENASKNKIVDMSKLYNTSESTDMESYQKSLSRFVAILNDYPASTFSTRSNHYRFRQILEMRL</sequence>
<reference evidence="3 4" key="1">
    <citation type="submission" date="2016-06" db="EMBL/GenBank/DDBJ databases">
        <authorList>
            <person name="Haines A.N."/>
            <person name="Council K.R."/>
        </authorList>
    </citation>
    <scope>NUCLEOTIDE SEQUENCE [LARGE SCALE GENOMIC DNA]</scope>
    <source>
        <strain evidence="3 4">SP158-29</strain>
    </source>
</reference>
<dbReference type="EMBL" id="NSGR01000004">
    <property type="protein sequence ID" value="PCH13771.1"/>
    <property type="molecule type" value="Genomic_DNA"/>
</dbReference>
<organism evidence="3 4">
    <name type="scientific">Streptococcus parauberis</name>
    <dbReference type="NCBI Taxonomy" id="1348"/>
    <lineage>
        <taxon>Bacteria</taxon>
        <taxon>Bacillati</taxon>
        <taxon>Bacillota</taxon>
        <taxon>Bacilli</taxon>
        <taxon>Lactobacillales</taxon>
        <taxon>Streptococcaceae</taxon>
        <taxon>Streptococcus</taxon>
    </lineage>
</organism>
<feature type="transmembrane region" description="Helical" evidence="1">
    <location>
        <begin position="78"/>
        <end position="103"/>
    </location>
</feature>
<evidence type="ECO:0000259" key="2">
    <source>
        <dbReference type="Pfam" id="PF14501"/>
    </source>
</evidence>
<accession>A0A854WAG8</accession>
<dbReference type="PANTHER" id="PTHR40448:SF1">
    <property type="entry name" value="TWO-COMPONENT SENSOR HISTIDINE KINASE"/>
    <property type="match status" value="1"/>
</dbReference>
<feature type="transmembrane region" description="Helical" evidence="1">
    <location>
        <begin position="153"/>
        <end position="171"/>
    </location>
</feature>
<keyword evidence="1" id="KW-0812">Transmembrane</keyword>
<feature type="domain" description="Sensor histidine kinase NatK-like C-terminal" evidence="2">
    <location>
        <begin position="332"/>
        <end position="429"/>
    </location>
</feature>
<dbReference type="InterPro" id="IPR032834">
    <property type="entry name" value="NatK-like_C"/>
</dbReference>
<feature type="transmembrane region" description="Helical" evidence="1">
    <location>
        <begin position="40"/>
        <end position="66"/>
    </location>
</feature>
<dbReference type="InterPro" id="IPR036890">
    <property type="entry name" value="HATPase_C_sf"/>
</dbReference>
<protein>
    <recommendedName>
        <fullName evidence="2">Sensor histidine kinase NatK-like C-terminal domain-containing protein</fullName>
    </recommendedName>
</protein>
<dbReference type="Gene3D" id="3.30.565.10">
    <property type="entry name" value="Histidine kinase-like ATPase, C-terminal domain"/>
    <property type="match status" value="1"/>
</dbReference>
<evidence type="ECO:0000313" key="4">
    <source>
        <dbReference type="Proteomes" id="UP000217465"/>
    </source>
</evidence>
<dbReference type="PANTHER" id="PTHR40448">
    <property type="entry name" value="TWO-COMPONENT SENSOR HISTIDINE KINASE"/>
    <property type="match status" value="1"/>
</dbReference>
<evidence type="ECO:0000313" key="3">
    <source>
        <dbReference type="EMBL" id="PCH13771.1"/>
    </source>
</evidence>
<dbReference type="Pfam" id="PF14501">
    <property type="entry name" value="HATPase_c_5"/>
    <property type="match status" value="1"/>
</dbReference>
<gene>
    <name evidence="3" type="ORF">A9Y57_00405</name>
</gene>
<keyword evidence="1" id="KW-0472">Membrane</keyword>
<comment type="caution">
    <text evidence="3">The sequence shown here is derived from an EMBL/GenBank/DDBJ whole genome shotgun (WGS) entry which is preliminary data.</text>
</comment>